<dbReference type="Proteomes" id="UP000215509">
    <property type="component" value="Unassembled WGS sequence"/>
</dbReference>
<keyword evidence="5" id="KW-0805">Transcription regulation</keyword>
<name>A0A229UU69_9BACL</name>
<keyword evidence="6 12" id="KW-0238">DNA-binding</keyword>
<evidence type="ECO:0000256" key="3">
    <source>
        <dbReference type="ARBA" id="ARBA00022553"/>
    </source>
</evidence>
<dbReference type="Pfam" id="PF00072">
    <property type="entry name" value="Response_reg"/>
    <property type="match status" value="1"/>
</dbReference>
<evidence type="ECO:0000256" key="6">
    <source>
        <dbReference type="ARBA" id="ARBA00023125"/>
    </source>
</evidence>
<dbReference type="PROSITE" id="PS50110">
    <property type="entry name" value="RESPONSE_REGULATORY"/>
    <property type="match status" value="1"/>
</dbReference>
<feature type="coiled-coil region" evidence="9">
    <location>
        <begin position="109"/>
        <end position="136"/>
    </location>
</feature>
<dbReference type="OrthoDB" id="9794370at2"/>
<dbReference type="InterPro" id="IPR051552">
    <property type="entry name" value="HptR"/>
</dbReference>
<dbReference type="SMART" id="SM00342">
    <property type="entry name" value="HTH_ARAC"/>
    <property type="match status" value="1"/>
</dbReference>
<keyword evidence="13" id="KW-1185">Reference proteome</keyword>
<dbReference type="InterPro" id="IPR011006">
    <property type="entry name" value="CheY-like_superfamily"/>
</dbReference>
<evidence type="ECO:0000256" key="5">
    <source>
        <dbReference type="ARBA" id="ARBA00023015"/>
    </source>
</evidence>
<keyword evidence="7" id="KW-0804">Transcription</keyword>
<evidence type="ECO:0000313" key="12">
    <source>
        <dbReference type="EMBL" id="OXM86920.1"/>
    </source>
</evidence>
<dbReference type="GO" id="GO:0003700">
    <property type="term" value="F:DNA-binding transcription factor activity"/>
    <property type="evidence" value="ECO:0007669"/>
    <property type="project" value="InterPro"/>
</dbReference>
<gene>
    <name evidence="12" type="ORF">CF651_08730</name>
</gene>
<dbReference type="Gene3D" id="1.10.10.60">
    <property type="entry name" value="Homeodomain-like"/>
    <property type="match status" value="2"/>
</dbReference>
<dbReference type="RefSeq" id="WP_094014469.1">
    <property type="nucleotide sequence ID" value="NZ_NMQW01000012.1"/>
</dbReference>
<dbReference type="InterPro" id="IPR001789">
    <property type="entry name" value="Sig_transdc_resp-reg_receiver"/>
</dbReference>
<dbReference type="GO" id="GO:0043565">
    <property type="term" value="F:sequence-specific DNA binding"/>
    <property type="evidence" value="ECO:0007669"/>
    <property type="project" value="InterPro"/>
</dbReference>
<feature type="domain" description="HTH araC/xylS-type" evidence="10">
    <location>
        <begin position="414"/>
        <end position="516"/>
    </location>
</feature>
<comment type="subcellular location">
    <subcellularLocation>
        <location evidence="1">Cytoplasm</location>
    </subcellularLocation>
</comment>
<dbReference type="GO" id="GO:0005737">
    <property type="term" value="C:cytoplasm"/>
    <property type="evidence" value="ECO:0007669"/>
    <property type="project" value="UniProtKB-SubCell"/>
</dbReference>
<dbReference type="SUPFAM" id="SSF52172">
    <property type="entry name" value="CheY-like"/>
    <property type="match status" value="1"/>
</dbReference>
<dbReference type="PANTHER" id="PTHR42713:SF3">
    <property type="entry name" value="TRANSCRIPTIONAL REGULATORY PROTEIN HPTR"/>
    <property type="match status" value="1"/>
</dbReference>
<dbReference type="InterPro" id="IPR009057">
    <property type="entry name" value="Homeodomain-like_sf"/>
</dbReference>
<dbReference type="InterPro" id="IPR018060">
    <property type="entry name" value="HTH_AraC"/>
</dbReference>
<dbReference type="PROSITE" id="PS01124">
    <property type="entry name" value="HTH_ARAC_FAMILY_2"/>
    <property type="match status" value="1"/>
</dbReference>
<evidence type="ECO:0000313" key="13">
    <source>
        <dbReference type="Proteomes" id="UP000215509"/>
    </source>
</evidence>
<reference evidence="12 13" key="1">
    <citation type="submission" date="2017-07" db="EMBL/GenBank/DDBJ databases">
        <title>Genome sequencing and assembly of Paenibacillus rigui.</title>
        <authorList>
            <person name="Mayilraj S."/>
        </authorList>
    </citation>
    <scope>NUCLEOTIDE SEQUENCE [LARGE SCALE GENOMIC DNA]</scope>
    <source>
        <strain evidence="12 13">JCM 16352</strain>
    </source>
</reference>
<dbReference type="PANTHER" id="PTHR42713">
    <property type="entry name" value="HISTIDINE KINASE-RELATED"/>
    <property type="match status" value="1"/>
</dbReference>
<evidence type="ECO:0000256" key="2">
    <source>
        <dbReference type="ARBA" id="ARBA00022490"/>
    </source>
</evidence>
<evidence type="ECO:0000256" key="4">
    <source>
        <dbReference type="ARBA" id="ARBA00023012"/>
    </source>
</evidence>
<keyword evidence="4" id="KW-0902">Two-component regulatory system</keyword>
<evidence type="ECO:0000256" key="9">
    <source>
        <dbReference type="SAM" id="Coils"/>
    </source>
</evidence>
<evidence type="ECO:0000259" key="10">
    <source>
        <dbReference type="PROSITE" id="PS01124"/>
    </source>
</evidence>
<feature type="domain" description="Response regulatory" evidence="11">
    <location>
        <begin position="3"/>
        <end position="120"/>
    </location>
</feature>
<dbReference type="Pfam" id="PF12833">
    <property type="entry name" value="HTH_18"/>
    <property type="match status" value="1"/>
</dbReference>
<dbReference type="EMBL" id="NMQW01000012">
    <property type="protein sequence ID" value="OXM86920.1"/>
    <property type="molecule type" value="Genomic_DNA"/>
</dbReference>
<dbReference type="SMART" id="SM00448">
    <property type="entry name" value="REC"/>
    <property type="match status" value="1"/>
</dbReference>
<dbReference type="CDD" id="cd17536">
    <property type="entry name" value="REC_YesN-like"/>
    <property type="match status" value="1"/>
</dbReference>
<dbReference type="Gene3D" id="3.40.50.2300">
    <property type="match status" value="1"/>
</dbReference>
<keyword evidence="3 8" id="KW-0597">Phosphoprotein</keyword>
<comment type="caution">
    <text evidence="12">The sequence shown here is derived from an EMBL/GenBank/DDBJ whole genome shotgun (WGS) entry which is preliminary data.</text>
</comment>
<sequence>MYKVLLVDDERIILDGISNVVPWGDSGTELIGTARNGIEAFQKIEQDPPDIIISDIRMPGMDGLQLAAKVNEQFPRIRMILLSGFSEFQYAQSAMKYGVKHYLLKPCNESKISEALQELVEELKQSEETEDFISNMRYGLEKMMPQMKEQFLKEFVTNKTYGAHDWAYYANLFSIDLGSRKVRLLCFQLEGKFEFEHLFAVKNIAAELLERTVLSSTVGDHVLIVVEDVSEVNELHERIEQIRETFLHYYKIDLTIALSEADVITRARILYKQTMECLNYRFYLGEGSLITQRDIDLDQSVQQAKEWSYDEETLTLPIKTGRWEEVEAEIDAFFAKMSALRLDIQTSKSYVIQLFMAAIRLGEPERMNEYMQKLVKLVEMDTLAAIQGLFKEIAGGIARLNYEKNKNKHSAIVDKVIEIIEEQLGNPELSLNWVAHQMLYMNADYLGKLFKKETGEKFSNYVMKLRIKKATEVIEKNEDVKIFEIAEMLGFGDNPQYFSQVFKKYVGCRPSEYMKSPS</sequence>
<dbReference type="SUPFAM" id="SSF46689">
    <property type="entry name" value="Homeodomain-like"/>
    <property type="match status" value="1"/>
</dbReference>
<dbReference type="AlphaFoldDB" id="A0A229UU69"/>
<keyword evidence="9" id="KW-0175">Coiled coil</keyword>
<evidence type="ECO:0000256" key="8">
    <source>
        <dbReference type="PROSITE-ProRule" id="PRU00169"/>
    </source>
</evidence>
<evidence type="ECO:0000256" key="1">
    <source>
        <dbReference type="ARBA" id="ARBA00004496"/>
    </source>
</evidence>
<evidence type="ECO:0000256" key="7">
    <source>
        <dbReference type="ARBA" id="ARBA00023163"/>
    </source>
</evidence>
<keyword evidence="2" id="KW-0963">Cytoplasm</keyword>
<organism evidence="12 13">
    <name type="scientific">Paenibacillus rigui</name>
    <dbReference type="NCBI Taxonomy" id="554312"/>
    <lineage>
        <taxon>Bacteria</taxon>
        <taxon>Bacillati</taxon>
        <taxon>Bacillota</taxon>
        <taxon>Bacilli</taxon>
        <taxon>Bacillales</taxon>
        <taxon>Paenibacillaceae</taxon>
        <taxon>Paenibacillus</taxon>
    </lineage>
</organism>
<accession>A0A229UU69</accession>
<evidence type="ECO:0000259" key="11">
    <source>
        <dbReference type="PROSITE" id="PS50110"/>
    </source>
</evidence>
<dbReference type="GO" id="GO:0000160">
    <property type="term" value="P:phosphorelay signal transduction system"/>
    <property type="evidence" value="ECO:0007669"/>
    <property type="project" value="UniProtKB-KW"/>
</dbReference>
<protein>
    <submittedName>
        <fullName evidence="12">DNA-binding response regulator</fullName>
    </submittedName>
</protein>
<feature type="modified residue" description="4-aspartylphosphate" evidence="8">
    <location>
        <position position="55"/>
    </location>
</feature>
<proteinExistence type="predicted"/>